<keyword evidence="2" id="KW-1133">Transmembrane helix</keyword>
<keyword evidence="2" id="KW-0472">Membrane</keyword>
<evidence type="ECO:0000313" key="5">
    <source>
        <dbReference type="Proteomes" id="UP000006352"/>
    </source>
</evidence>
<name>J4H3B8_9APHY</name>
<protein>
    <recommendedName>
        <fullName evidence="3">DUF7330 domain-containing protein</fullName>
    </recommendedName>
</protein>
<organism evidence="4 5">
    <name type="scientific">Fibroporia radiculosa</name>
    <dbReference type="NCBI Taxonomy" id="599839"/>
    <lineage>
        <taxon>Eukaryota</taxon>
        <taxon>Fungi</taxon>
        <taxon>Dikarya</taxon>
        <taxon>Basidiomycota</taxon>
        <taxon>Agaricomycotina</taxon>
        <taxon>Agaricomycetes</taxon>
        <taxon>Polyporales</taxon>
        <taxon>Fibroporiaceae</taxon>
        <taxon>Fibroporia</taxon>
    </lineage>
</organism>
<dbReference type="Proteomes" id="UP000006352">
    <property type="component" value="Unassembled WGS sequence"/>
</dbReference>
<feature type="domain" description="DUF7330" evidence="3">
    <location>
        <begin position="300"/>
        <end position="427"/>
    </location>
</feature>
<dbReference type="EMBL" id="HE797096">
    <property type="protein sequence ID" value="CCM02999.1"/>
    <property type="molecule type" value="Genomic_DNA"/>
</dbReference>
<feature type="compositionally biased region" description="Polar residues" evidence="1">
    <location>
        <begin position="7"/>
        <end position="22"/>
    </location>
</feature>
<dbReference type="OrthoDB" id="5570013at2759"/>
<feature type="transmembrane region" description="Helical" evidence="2">
    <location>
        <begin position="73"/>
        <end position="90"/>
    </location>
</feature>
<dbReference type="InParanoid" id="J4H3B8"/>
<sequence length="487" mass="53041">MIIADDTPSSPAKAQQPLSAQRGSEGMPPPPAYSGPSTNFARDPQGYFPRPSEALLPPVSSSTDEIEPAGRRFFKAFGVAFLIYLLLGLFTRSTIEVAYWGRGRLARIDLSFQINHDEFGWPLHTDGKVVRCVKGISDWNRVQFEESSTASFELPLSADVLYLFARGSLSSGSVTYVQDTDWENNGTVRVDVAAKYGTRAVLDRVSVCQLERQEGHSGIGILSPLNWHTSPFERFVFDVTVYFPISPHISPLRIEAFETKLPSFSQRVGDLHGEVVFGTLSLQSSNSHISAESVYADRAMIRSSNSAIKGTFHASESLSLVTSNAQIIANITLGHNGANSASTQLTMRTSNGAIESDVNLISTSPSYTGGSFNVSARTSNSHLTLDFPQSALDAHLDVDAKTSNGLATVSLNRAFEGPFVLQTSSARPIVQFNQHVEDPTDLHRKRALSYSENTGFVKGEVTWSRPGYRNGGVNVRTSNAPIVFNLL</sequence>
<evidence type="ECO:0000313" key="4">
    <source>
        <dbReference type="EMBL" id="CCM02999.1"/>
    </source>
</evidence>
<dbReference type="STRING" id="599839.J4H3B8"/>
<dbReference type="InterPro" id="IPR055754">
    <property type="entry name" value="DUF7330"/>
</dbReference>
<feature type="region of interest" description="Disordered" evidence="1">
    <location>
        <begin position="1"/>
        <end position="44"/>
    </location>
</feature>
<dbReference type="GeneID" id="24097910"/>
<dbReference type="HOGENOM" id="CLU_037980_2_0_1"/>
<gene>
    <name evidence="4" type="ORF">FIBRA_05114</name>
</gene>
<keyword evidence="5" id="KW-1185">Reference proteome</keyword>
<evidence type="ECO:0000259" key="3">
    <source>
        <dbReference type="Pfam" id="PF24016"/>
    </source>
</evidence>
<evidence type="ECO:0000256" key="1">
    <source>
        <dbReference type="SAM" id="MobiDB-lite"/>
    </source>
</evidence>
<proteinExistence type="predicted"/>
<keyword evidence="2" id="KW-0812">Transmembrane</keyword>
<accession>J4H3B8</accession>
<evidence type="ECO:0000256" key="2">
    <source>
        <dbReference type="SAM" id="Phobius"/>
    </source>
</evidence>
<dbReference type="RefSeq" id="XP_012182282.1">
    <property type="nucleotide sequence ID" value="XM_012326892.1"/>
</dbReference>
<dbReference type="AlphaFoldDB" id="J4H3B8"/>
<reference evidence="4 5" key="1">
    <citation type="journal article" date="2012" name="Appl. Environ. Microbiol.">
        <title>Short-read sequencing for genomic analysis of the brown rot fungus Fibroporia radiculosa.</title>
        <authorList>
            <person name="Tang J.D."/>
            <person name="Perkins A.D."/>
            <person name="Sonstegard T.S."/>
            <person name="Schroeder S.G."/>
            <person name="Burgess S.C."/>
            <person name="Diehl S.V."/>
        </authorList>
    </citation>
    <scope>NUCLEOTIDE SEQUENCE [LARGE SCALE GENOMIC DNA]</scope>
    <source>
        <strain evidence="4 5">TFFH 294</strain>
    </source>
</reference>
<dbReference type="Pfam" id="PF24016">
    <property type="entry name" value="DUF7330"/>
    <property type="match status" value="1"/>
</dbReference>